<organism evidence="1 2">
    <name type="scientific">Rhododendron molle</name>
    <name type="common">Chinese azalea</name>
    <name type="synonym">Azalea mollis</name>
    <dbReference type="NCBI Taxonomy" id="49168"/>
    <lineage>
        <taxon>Eukaryota</taxon>
        <taxon>Viridiplantae</taxon>
        <taxon>Streptophyta</taxon>
        <taxon>Embryophyta</taxon>
        <taxon>Tracheophyta</taxon>
        <taxon>Spermatophyta</taxon>
        <taxon>Magnoliopsida</taxon>
        <taxon>eudicotyledons</taxon>
        <taxon>Gunneridae</taxon>
        <taxon>Pentapetalae</taxon>
        <taxon>asterids</taxon>
        <taxon>Ericales</taxon>
        <taxon>Ericaceae</taxon>
        <taxon>Ericoideae</taxon>
        <taxon>Rhodoreae</taxon>
        <taxon>Rhododendron</taxon>
    </lineage>
</organism>
<gene>
    <name evidence="1" type="ORF">RHMOL_Rhmol08G0088400</name>
</gene>
<dbReference type="Proteomes" id="UP001062846">
    <property type="component" value="Chromosome 8"/>
</dbReference>
<keyword evidence="2" id="KW-1185">Reference proteome</keyword>
<accession>A0ACC0MMD6</accession>
<evidence type="ECO:0000313" key="2">
    <source>
        <dbReference type="Proteomes" id="UP001062846"/>
    </source>
</evidence>
<proteinExistence type="predicted"/>
<reference evidence="1" key="1">
    <citation type="submission" date="2022-02" db="EMBL/GenBank/DDBJ databases">
        <title>Plant Genome Project.</title>
        <authorList>
            <person name="Zhang R.-G."/>
        </authorList>
    </citation>
    <scope>NUCLEOTIDE SEQUENCE</scope>
    <source>
        <strain evidence="1">AT1</strain>
    </source>
</reference>
<dbReference type="EMBL" id="CM046395">
    <property type="protein sequence ID" value="KAI8541774.1"/>
    <property type="molecule type" value="Genomic_DNA"/>
</dbReference>
<comment type="caution">
    <text evidence="1">The sequence shown here is derived from an EMBL/GenBank/DDBJ whole genome shotgun (WGS) entry which is preliminary data.</text>
</comment>
<protein>
    <submittedName>
        <fullName evidence="1">Uncharacterized protein</fullName>
    </submittedName>
</protein>
<sequence>MVRSLKSHHEEEEEDEDEEFVSRTTDATSHIAKADGKGTGQKGNAPRSKHSETEQRRRFQMLKDLLPQNDQKRDKASLLLEVHHPPLLLIYVYDSVDFPIYFILKMNWRMVIYMQVIEYVQFLQEKLQLYEGPYQGWTQVPSKLMPWKSNSVPVESFMDPSQLMRNGSGQEDNTVVMPAMLSNARNSAESDLGEADAYDGLNHPPMASNQATPSQIPLQSGVLEDMHTQSHQTSVSSSGQLASQSQSQFWQVRQSTTENAVPSNALGEQEELKVGSAEASFSNAYSQGLLNTLTQALQSLGVDLSQASISVQLDVGKRANTGPTTTFGEKDPQNHSPGNQLRAVHGLGSSYDDSGQAHKRLRTELN</sequence>
<name>A0ACC0MMD6_RHOML</name>
<evidence type="ECO:0000313" key="1">
    <source>
        <dbReference type="EMBL" id="KAI8541774.1"/>
    </source>
</evidence>